<dbReference type="SUPFAM" id="SSF56059">
    <property type="entry name" value="Glutathione synthetase ATP-binding domain-like"/>
    <property type="match status" value="1"/>
</dbReference>
<dbReference type="EMBL" id="JACSQZ010000002">
    <property type="protein sequence ID" value="MBD7913723.1"/>
    <property type="molecule type" value="Genomic_DNA"/>
</dbReference>
<comment type="caution">
    <text evidence="2">The sequence shown here is derived from an EMBL/GenBank/DDBJ whole genome shotgun (WGS) entry which is preliminary data.</text>
</comment>
<dbReference type="PANTHER" id="PTHR21621">
    <property type="entry name" value="RIBOSOMAL PROTEIN S6 MODIFICATION PROTEIN"/>
    <property type="match status" value="1"/>
</dbReference>
<protein>
    <submittedName>
        <fullName evidence="2">ATP-grasp domain-containing protein</fullName>
    </submittedName>
</protein>
<evidence type="ECO:0000313" key="2">
    <source>
        <dbReference type="EMBL" id="MBD7913723.1"/>
    </source>
</evidence>
<name>A0ABR8PZX5_9CLOT</name>
<feature type="domain" description="ATP-grasp fold RimK-type" evidence="1">
    <location>
        <begin position="81"/>
        <end position="244"/>
    </location>
</feature>
<sequence>MINGIVIYNEEDVSKNKAYIDWLIVEGKARNLNIKLELDKDIDELNYDYKFAINRSRNFDLTYRLEEKGIRVFNKYKFAVLGNDKLKAYDYIESVNINYPKIYKTLNKINREKKIIEKPKNGHGGNNIRIVEDFNNLDFNKNVYQDYIEAYIGDIRFYIINNKVEHAVIRIPKKDSLISNFTKGGSVEIYNYSNKEKEIINKILKDIKIDFGGIDFLLLKNGEILFNEFEDAVGSRMLSHLGINDTMEKFLDHIVNEIKGGKEDER</sequence>
<dbReference type="RefSeq" id="WP_191747636.1">
    <property type="nucleotide sequence ID" value="NZ_JACSQZ010000002.1"/>
</dbReference>
<dbReference type="Proteomes" id="UP000640335">
    <property type="component" value="Unassembled WGS sequence"/>
</dbReference>
<keyword evidence="3" id="KW-1185">Reference proteome</keyword>
<dbReference type="PANTHER" id="PTHR21621:SF0">
    <property type="entry name" value="BETA-CITRYLGLUTAMATE SYNTHASE B-RELATED"/>
    <property type="match status" value="1"/>
</dbReference>
<proteinExistence type="predicted"/>
<evidence type="ECO:0000259" key="1">
    <source>
        <dbReference type="Pfam" id="PF08443"/>
    </source>
</evidence>
<accession>A0ABR8PZX5</accession>
<evidence type="ECO:0000313" key="3">
    <source>
        <dbReference type="Proteomes" id="UP000640335"/>
    </source>
</evidence>
<dbReference type="Pfam" id="PF08443">
    <property type="entry name" value="RimK"/>
    <property type="match status" value="1"/>
</dbReference>
<dbReference type="InterPro" id="IPR013651">
    <property type="entry name" value="ATP-grasp_RimK-type"/>
</dbReference>
<reference evidence="2 3" key="1">
    <citation type="submission" date="2020-08" db="EMBL/GenBank/DDBJ databases">
        <title>A Genomic Blueprint of the Chicken Gut Microbiome.</title>
        <authorList>
            <person name="Gilroy R."/>
            <person name="Ravi A."/>
            <person name="Getino M."/>
            <person name="Pursley I."/>
            <person name="Horton D.L."/>
            <person name="Alikhan N.-F."/>
            <person name="Baker D."/>
            <person name="Gharbi K."/>
            <person name="Hall N."/>
            <person name="Watson M."/>
            <person name="Adriaenssens E.M."/>
            <person name="Foster-Nyarko E."/>
            <person name="Jarju S."/>
            <person name="Secka A."/>
            <person name="Antonio M."/>
            <person name="Oren A."/>
            <person name="Chaudhuri R."/>
            <person name="La Ragione R.M."/>
            <person name="Hildebrand F."/>
            <person name="Pallen M.J."/>
        </authorList>
    </citation>
    <scope>NUCLEOTIDE SEQUENCE [LARGE SCALE GENOMIC DNA]</scope>
    <source>
        <strain evidence="2 3">Sa3CUN1</strain>
    </source>
</reference>
<organism evidence="2 3">
    <name type="scientific">Clostridium gallinarum</name>
    <dbReference type="NCBI Taxonomy" id="2762246"/>
    <lineage>
        <taxon>Bacteria</taxon>
        <taxon>Bacillati</taxon>
        <taxon>Bacillota</taxon>
        <taxon>Clostridia</taxon>
        <taxon>Eubacteriales</taxon>
        <taxon>Clostridiaceae</taxon>
        <taxon>Clostridium</taxon>
    </lineage>
</organism>
<gene>
    <name evidence="2" type="ORF">H9660_01035</name>
</gene>
<dbReference type="Gene3D" id="3.30.470.20">
    <property type="entry name" value="ATP-grasp fold, B domain"/>
    <property type="match status" value="1"/>
</dbReference>